<feature type="compositionally biased region" description="Basic and acidic residues" evidence="1">
    <location>
        <begin position="76"/>
        <end position="109"/>
    </location>
</feature>
<organism evidence="2 3">
    <name type="scientific">Coregonus suidteri</name>
    <dbReference type="NCBI Taxonomy" id="861788"/>
    <lineage>
        <taxon>Eukaryota</taxon>
        <taxon>Metazoa</taxon>
        <taxon>Chordata</taxon>
        <taxon>Craniata</taxon>
        <taxon>Vertebrata</taxon>
        <taxon>Euteleostomi</taxon>
        <taxon>Actinopterygii</taxon>
        <taxon>Neopterygii</taxon>
        <taxon>Teleostei</taxon>
        <taxon>Protacanthopterygii</taxon>
        <taxon>Salmoniformes</taxon>
        <taxon>Salmonidae</taxon>
        <taxon>Coregoninae</taxon>
        <taxon>Coregonus</taxon>
    </lineage>
</organism>
<keyword evidence="3" id="KW-1185">Reference proteome</keyword>
<comment type="caution">
    <text evidence="2">The sequence shown here is derived from an EMBL/GenBank/DDBJ whole genome shotgun (WGS) entry which is preliminary data.</text>
</comment>
<evidence type="ECO:0000313" key="2">
    <source>
        <dbReference type="EMBL" id="KAK6318728.1"/>
    </source>
</evidence>
<name>A0AAN8LWK7_9TELE</name>
<protein>
    <submittedName>
        <fullName evidence="2">Uncharacterized protein</fullName>
    </submittedName>
</protein>
<evidence type="ECO:0000313" key="3">
    <source>
        <dbReference type="Proteomes" id="UP001356427"/>
    </source>
</evidence>
<feature type="compositionally biased region" description="Polar residues" evidence="1">
    <location>
        <begin position="31"/>
        <end position="43"/>
    </location>
</feature>
<feature type="region of interest" description="Disordered" evidence="1">
    <location>
        <begin position="1"/>
        <end position="48"/>
    </location>
</feature>
<dbReference type="AlphaFoldDB" id="A0AAN8LWK7"/>
<proteinExistence type="predicted"/>
<reference evidence="2 3" key="1">
    <citation type="submission" date="2021-04" db="EMBL/GenBank/DDBJ databases">
        <authorList>
            <person name="De Guttry C."/>
            <person name="Zahm M."/>
            <person name="Klopp C."/>
            <person name="Cabau C."/>
            <person name="Louis A."/>
            <person name="Berthelot C."/>
            <person name="Parey E."/>
            <person name="Roest Crollius H."/>
            <person name="Montfort J."/>
            <person name="Robinson-Rechavi M."/>
            <person name="Bucao C."/>
            <person name="Bouchez O."/>
            <person name="Gislard M."/>
            <person name="Lluch J."/>
            <person name="Milhes M."/>
            <person name="Lampietro C."/>
            <person name="Lopez Roques C."/>
            <person name="Donnadieu C."/>
            <person name="Braasch I."/>
            <person name="Desvignes T."/>
            <person name="Postlethwait J."/>
            <person name="Bobe J."/>
            <person name="Wedekind C."/>
            <person name="Guiguen Y."/>
        </authorList>
    </citation>
    <scope>NUCLEOTIDE SEQUENCE [LARGE SCALE GENOMIC DNA]</scope>
    <source>
        <strain evidence="2">Cs_M1</strain>
        <tissue evidence="2">Blood</tissue>
    </source>
</reference>
<evidence type="ECO:0000256" key="1">
    <source>
        <dbReference type="SAM" id="MobiDB-lite"/>
    </source>
</evidence>
<gene>
    <name evidence="2" type="ORF">J4Q44_G00099390</name>
</gene>
<feature type="region of interest" description="Disordered" evidence="1">
    <location>
        <begin position="72"/>
        <end position="109"/>
    </location>
</feature>
<feature type="compositionally biased region" description="Basic and acidic residues" evidence="1">
    <location>
        <begin position="11"/>
        <end position="24"/>
    </location>
</feature>
<accession>A0AAN8LWK7</accession>
<dbReference type="EMBL" id="JAGTTL010000008">
    <property type="protein sequence ID" value="KAK6318728.1"/>
    <property type="molecule type" value="Genomic_DNA"/>
</dbReference>
<sequence>MKSDQSMGHPELFRKGDGSTEQRHQQKRSQSEIPSGQSAQSHQPDLPSILRSLEENFITFVKNELKNINRILSSEGSDHPEFLGSQTEDKEGDKPERSSGHHTVHPEEH</sequence>
<dbReference type="Proteomes" id="UP001356427">
    <property type="component" value="Unassembled WGS sequence"/>
</dbReference>